<dbReference type="Pfam" id="PF02767">
    <property type="entry name" value="DNA_pol3_beta_2"/>
    <property type="match status" value="1"/>
</dbReference>
<dbReference type="GO" id="GO:0009360">
    <property type="term" value="C:DNA polymerase III complex"/>
    <property type="evidence" value="ECO:0007669"/>
    <property type="project" value="InterPro"/>
</dbReference>
<comment type="similarity">
    <text evidence="2 10">Belongs to the beta sliding clamp family.</text>
</comment>
<keyword evidence="8 10" id="KW-0239">DNA-directed DNA polymerase</keyword>
<dbReference type="InterPro" id="IPR022635">
    <property type="entry name" value="DNA_polIII_beta_C"/>
</dbReference>
<dbReference type="SMART" id="SM00480">
    <property type="entry name" value="POL3Bc"/>
    <property type="match status" value="1"/>
</dbReference>
<dbReference type="Pfam" id="PF00712">
    <property type="entry name" value="DNA_pol3_beta"/>
    <property type="match status" value="1"/>
</dbReference>
<evidence type="ECO:0000256" key="3">
    <source>
        <dbReference type="ARBA" id="ARBA00021035"/>
    </source>
</evidence>
<dbReference type="NCBIfam" id="TIGR00663">
    <property type="entry name" value="dnan"/>
    <property type="match status" value="1"/>
</dbReference>
<dbReference type="CDD" id="cd00140">
    <property type="entry name" value="beta_clamp"/>
    <property type="match status" value="1"/>
</dbReference>
<feature type="domain" description="DNA polymerase III beta sliding clamp central" evidence="12">
    <location>
        <begin position="131"/>
        <end position="242"/>
    </location>
</feature>
<dbReference type="InterPro" id="IPR022634">
    <property type="entry name" value="DNA_polIII_beta_N"/>
</dbReference>
<keyword evidence="7 10" id="KW-0235">DNA replication</keyword>
<proteinExistence type="inferred from homology"/>
<evidence type="ECO:0000256" key="10">
    <source>
        <dbReference type="PIRNR" id="PIRNR000804"/>
    </source>
</evidence>
<keyword evidence="4 10" id="KW-0963">Cytoplasm</keyword>
<dbReference type="InterPro" id="IPR001001">
    <property type="entry name" value="DNA_polIII_beta"/>
</dbReference>
<reference evidence="14" key="2">
    <citation type="journal article" date="2021" name="PeerJ">
        <title>Extensive microbial diversity within the chicken gut microbiome revealed by metagenomics and culture.</title>
        <authorList>
            <person name="Gilroy R."/>
            <person name="Ravi A."/>
            <person name="Getino M."/>
            <person name="Pursley I."/>
            <person name="Horton D.L."/>
            <person name="Alikhan N.F."/>
            <person name="Baker D."/>
            <person name="Gharbi K."/>
            <person name="Hall N."/>
            <person name="Watson M."/>
            <person name="Adriaenssens E.M."/>
            <person name="Foster-Nyarko E."/>
            <person name="Jarju S."/>
            <person name="Secka A."/>
            <person name="Antonio M."/>
            <person name="Oren A."/>
            <person name="Chaudhuri R.R."/>
            <person name="La Ragione R."/>
            <person name="Hildebrand F."/>
            <person name="Pallen M.J."/>
        </authorList>
    </citation>
    <scope>NUCLEOTIDE SEQUENCE</scope>
    <source>
        <strain evidence="14">F6-4510</strain>
    </source>
</reference>
<dbReference type="InterPro" id="IPR022637">
    <property type="entry name" value="DNA_polIII_beta_cen"/>
</dbReference>
<dbReference type="PANTHER" id="PTHR30478">
    <property type="entry name" value="DNA POLYMERASE III SUBUNIT BETA"/>
    <property type="match status" value="1"/>
</dbReference>
<dbReference type="Pfam" id="PF02768">
    <property type="entry name" value="DNA_pol3_beta_3"/>
    <property type="match status" value="1"/>
</dbReference>
<dbReference type="GO" id="GO:0003677">
    <property type="term" value="F:DNA binding"/>
    <property type="evidence" value="ECO:0007669"/>
    <property type="project" value="UniProtKB-UniRule"/>
</dbReference>
<dbReference type="SUPFAM" id="SSF55979">
    <property type="entry name" value="DNA clamp"/>
    <property type="match status" value="3"/>
</dbReference>
<feature type="domain" description="DNA polymerase III beta sliding clamp C-terminal" evidence="13">
    <location>
        <begin position="249"/>
        <end position="366"/>
    </location>
</feature>
<evidence type="ECO:0000313" key="14">
    <source>
        <dbReference type="EMBL" id="MBO8434955.1"/>
    </source>
</evidence>
<name>A0A9D9DXS8_9FIRM</name>
<dbReference type="GO" id="GO:0003887">
    <property type="term" value="F:DNA-directed DNA polymerase activity"/>
    <property type="evidence" value="ECO:0007669"/>
    <property type="project" value="UniProtKB-UniRule"/>
</dbReference>
<dbReference type="PIRSF" id="PIRSF000804">
    <property type="entry name" value="DNA_pol_III_b"/>
    <property type="match status" value="1"/>
</dbReference>
<evidence type="ECO:0000256" key="9">
    <source>
        <dbReference type="ARBA" id="ARBA00023125"/>
    </source>
</evidence>
<evidence type="ECO:0000256" key="2">
    <source>
        <dbReference type="ARBA" id="ARBA00010752"/>
    </source>
</evidence>
<evidence type="ECO:0000259" key="11">
    <source>
        <dbReference type="Pfam" id="PF00712"/>
    </source>
</evidence>
<dbReference type="Gene3D" id="3.10.150.10">
    <property type="entry name" value="DNA Polymerase III, subunit A, domain 2"/>
    <property type="match status" value="1"/>
</dbReference>
<dbReference type="PANTHER" id="PTHR30478:SF0">
    <property type="entry name" value="BETA SLIDING CLAMP"/>
    <property type="match status" value="1"/>
</dbReference>
<evidence type="ECO:0000256" key="6">
    <source>
        <dbReference type="ARBA" id="ARBA00022695"/>
    </source>
</evidence>
<dbReference type="Gene3D" id="3.70.10.10">
    <property type="match status" value="1"/>
</dbReference>
<dbReference type="GO" id="GO:0008408">
    <property type="term" value="F:3'-5' exonuclease activity"/>
    <property type="evidence" value="ECO:0007669"/>
    <property type="project" value="InterPro"/>
</dbReference>
<evidence type="ECO:0000256" key="8">
    <source>
        <dbReference type="ARBA" id="ARBA00022932"/>
    </source>
</evidence>
<gene>
    <name evidence="14" type="primary">dnaN</name>
    <name evidence="14" type="ORF">IAC55_06515</name>
</gene>
<comment type="caution">
    <text evidence="14">The sequence shown here is derived from an EMBL/GenBank/DDBJ whole genome shotgun (WGS) entry which is preliminary data.</text>
</comment>
<dbReference type="InterPro" id="IPR046938">
    <property type="entry name" value="DNA_clamp_sf"/>
</dbReference>
<comment type="function">
    <text evidence="10">Confers DNA tethering and processivity to DNA polymerases and other proteins. Acts as a clamp, forming a ring around DNA (a reaction catalyzed by the clamp-loading complex) which diffuses in an ATP-independent manner freely and bidirectionally along dsDNA. Initially characterized for its ability to contact the catalytic subunit of DNA polymerase III (Pol III), a complex, multichain enzyme responsible for most of the replicative synthesis in bacteria; Pol III exhibits 3'-5' exonuclease proofreading activity. The beta chain is required for initiation of replication as well as for processivity of DNA replication.</text>
</comment>
<dbReference type="EMBL" id="JADIMX010000122">
    <property type="protein sequence ID" value="MBO8434955.1"/>
    <property type="molecule type" value="Genomic_DNA"/>
</dbReference>
<protein>
    <recommendedName>
        <fullName evidence="3 10">Beta sliding clamp</fullName>
    </recommendedName>
</protein>
<dbReference type="GO" id="GO:0005737">
    <property type="term" value="C:cytoplasm"/>
    <property type="evidence" value="ECO:0007669"/>
    <property type="project" value="UniProtKB-SubCell"/>
</dbReference>
<evidence type="ECO:0000256" key="7">
    <source>
        <dbReference type="ARBA" id="ARBA00022705"/>
    </source>
</evidence>
<dbReference type="AlphaFoldDB" id="A0A9D9DXS8"/>
<organism evidence="14 15">
    <name type="scientific">Candidatus Fimicola merdigallinarum</name>
    <dbReference type="NCBI Taxonomy" id="2840819"/>
    <lineage>
        <taxon>Bacteria</taxon>
        <taxon>Bacillati</taxon>
        <taxon>Bacillota</taxon>
        <taxon>Clostridia</taxon>
        <taxon>Lachnospirales</taxon>
        <taxon>Lachnospiraceae</taxon>
        <taxon>Lachnospiraceae incertae sedis</taxon>
        <taxon>Candidatus Fimicola</taxon>
    </lineage>
</organism>
<evidence type="ECO:0000259" key="12">
    <source>
        <dbReference type="Pfam" id="PF02767"/>
    </source>
</evidence>
<keyword evidence="6 10" id="KW-0548">Nucleotidyltransferase</keyword>
<evidence type="ECO:0000259" key="13">
    <source>
        <dbReference type="Pfam" id="PF02768"/>
    </source>
</evidence>
<comment type="subunit">
    <text evidence="10">Forms a ring-shaped head-to-tail homodimer around DNA.</text>
</comment>
<reference evidence="14" key="1">
    <citation type="submission" date="2020-10" db="EMBL/GenBank/DDBJ databases">
        <authorList>
            <person name="Gilroy R."/>
        </authorList>
    </citation>
    <scope>NUCLEOTIDE SEQUENCE</scope>
    <source>
        <strain evidence="14">F6-4510</strain>
    </source>
</reference>
<feature type="domain" description="DNA polymerase III beta sliding clamp N-terminal" evidence="11">
    <location>
        <begin position="1"/>
        <end position="120"/>
    </location>
</feature>
<comment type="subcellular location">
    <subcellularLocation>
        <location evidence="1 10">Cytoplasm</location>
    </subcellularLocation>
</comment>
<evidence type="ECO:0000256" key="4">
    <source>
        <dbReference type="ARBA" id="ARBA00022490"/>
    </source>
</evidence>
<evidence type="ECO:0000313" key="15">
    <source>
        <dbReference type="Proteomes" id="UP000823611"/>
    </source>
</evidence>
<keyword evidence="5 10" id="KW-0808">Transferase</keyword>
<evidence type="ECO:0000256" key="5">
    <source>
        <dbReference type="ARBA" id="ARBA00022679"/>
    </source>
</evidence>
<dbReference type="Proteomes" id="UP000823611">
    <property type="component" value="Unassembled WGS sequence"/>
</dbReference>
<accession>A0A9D9DXS8</accession>
<evidence type="ECO:0000256" key="1">
    <source>
        <dbReference type="ARBA" id="ARBA00004496"/>
    </source>
</evidence>
<dbReference type="GO" id="GO:0006271">
    <property type="term" value="P:DNA strand elongation involved in DNA replication"/>
    <property type="evidence" value="ECO:0007669"/>
    <property type="project" value="TreeGrafter"/>
</dbReference>
<sequence>MKFTCKREQLQNGINIVSKAVSGRTTLPILECILLTVSNEGFKLTANNLELGIETAIMEADVYETGIIAIESKLFSEIIRRVNGEFVSIETDGKNIAHISSGFSDFKITIQEGDDFPMLPAVEKNNEYILYQNDLKNMIRQTIFSIAQDESKPVLTGELLELSLNSMNMVSVDGYRISYRKCNLVKGNDDISVIVPGKTLNEISKILSTENEDTVSIYVTEKHILFDLGQSIVVSRLIEGEYIKYKQSFTEDFKTRIFVNRSELIASLERASLISRDSKKIPVKLDINQSKIVINSNAELGTAHEEMDIECDGDGLKIAFNPRYLIDALKAIDEDKVSIQFTASLSPCIIKPFEGDEYKYLILPLRM</sequence>
<keyword evidence="9" id="KW-0238">DNA-binding</keyword>